<evidence type="ECO:0000256" key="6">
    <source>
        <dbReference type="ARBA" id="ARBA00023136"/>
    </source>
</evidence>
<dbReference type="Gene3D" id="3.40.50.11820">
    <property type="match status" value="1"/>
</dbReference>
<feature type="region of interest" description="Disordered" evidence="7">
    <location>
        <begin position="739"/>
        <end position="764"/>
    </location>
</feature>
<proteinExistence type="inferred from homology"/>
<keyword evidence="5" id="KW-0777">Teichoic acid biosynthesis</keyword>
<dbReference type="Pfam" id="PF04464">
    <property type="entry name" value="Glyphos_transf"/>
    <property type="match status" value="1"/>
</dbReference>
<evidence type="ECO:0000313" key="10">
    <source>
        <dbReference type="Proteomes" id="UP001595855"/>
    </source>
</evidence>
<protein>
    <submittedName>
        <fullName evidence="9">Bifunctional glycosyltransferase family 2 protein/CDP-glycerol:glycerophosphate glycerophosphotransferase</fullName>
    </submittedName>
</protein>
<keyword evidence="10" id="KW-1185">Reference proteome</keyword>
<dbReference type="SUPFAM" id="SSF53448">
    <property type="entry name" value="Nucleotide-diphospho-sugar transferases"/>
    <property type="match status" value="1"/>
</dbReference>
<comment type="caution">
    <text evidence="9">The sequence shown here is derived from an EMBL/GenBank/DDBJ whole genome shotgun (WGS) entry which is preliminary data.</text>
</comment>
<keyword evidence="3" id="KW-1003">Cell membrane</keyword>
<dbReference type="InterPro" id="IPR029044">
    <property type="entry name" value="Nucleotide-diphossugar_trans"/>
</dbReference>
<dbReference type="CDD" id="cd00761">
    <property type="entry name" value="Glyco_tranf_GTA_type"/>
    <property type="match status" value="1"/>
</dbReference>
<evidence type="ECO:0000256" key="4">
    <source>
        <dbReference type="ARBA" id="ARBA00022679"/>
    </source>
</evidence>
<dbReference type="PANTHER" id="PTHR37316:SF3">
    <property type="entry name" value="TEICHOIC ACID GLYCEROL-PHOSPHATE TRANSFERASE"/>
    <property type="match status" value="1"/>
</dbReference>
<evidence type="ECO:0000256" key="1">
    <source>
        <dbReference type="ARBA" id="ARBA00004202"/>
    </source>
</evidence>
<evidence type="ECO:0000256" key="7">
    <source>
        <dbReference type="SAM" id="MobiDB-lite"/>
    </source>
</evidence>
<evidence type="ECO:0000313" key="9">
    <source>
        <dbReference type="EMBL" id="MFC5017935.1"/>
    </source>
</evidence>
<dbReference type="Gene3D" id="3.90.550.10">
    <property type="entry name" value="Spore Coat Polysaccharide Biosynthesis Protein SpsA, Chain A"/>
    <property type="match status" value="1"/>
</dbReference>
<name>A0ABV9X0Z6_9ACTN</name>
<feature type="domain" description="Glycosyltransferase 2-like" evidence="8">
    <location>
        <begin position="5"/>
        <end position="125"/>
    </location>
</feature>
<gene>
    <name evidence="9" type="ORF">ACFPRC_24095</name>
</gene>
<evidence type="ECO:0000256" key="5">
    <source>
        <dbReference type="ARBA" id="ARBA00022944"/>
    </source>
</evidence>
<organism evidence="9 10">
    <name type="scientific">Streptomyces lienomycini</name>
    <dbReference type="NCBI Taxonomy" id="284035"/>
    <lineage>
        <taxon>Bacteria</taxon>
        <taxon>Bacillati</taxon>
        <taxon>Actinomycetota</taxon>
        <taxon>Actinomycetes</taxon>
        <taxon>Kitasatosporales</taxon>
        <taxon>Streptomycetaceae</taxon>
        <taxon>Streptomyces</taxon>
    </lineage>
</organism>
<dbReference type="InterPro" id="IPR001173">
    <property type="entry name" value="Glyco_trans_2-like"/>
</dbReference>
<dbReference type="Proteomes" id="UP001595855">
    <property type="component" value="Unassembled WGS sequence"/>
</dbReference>
<reference evidence="10" key="1">
    <citation type="journal article" date="2019" name="Int. J. Syst. Evol. Microbiol.">
        <title>The Global Catalogue of Microorganisms (GCM) 10K type strain sequencing project: providing services to taxonomists for standard genome sequencing and annotation.</title>
        <authorList>
            <consortium name="The Broad Institute Genomics Platform"/>
            <consortium name="The Broad Institute Genome Sequencing Center for Infectious Disease"/>
            <person name="Wu L."/>
            <person name="Ma J."/>
        </authorList>
    </citation>
    <scope>NUCLEOTIDE SEQUENCE [LARGE SCALE GENOMIC DNA]</scope>
    <source>
        <strain evidence="10">CGMCC 4.1542</strain>
    </source>
</reference>
<sequence>MPKLSLVVPVYNVQGYLHECLDSVLGQDCTDFEVIAVDDCSPDGSGAILDEYAERDARIRVIHLTENVGLGRARNAGLESARGDYVLFLDSDDTLSEGALTAICDRIETTGNPEILVYDYARTYWNGAIKRNQRAHLLAQDAGPAAFPLADRPELLDLLQIVWNKAYRRDFVERAGLTFPPGYYEDAPWTFCSMISAERIAVLDRVCVLYRQRREGGNILKTVSRKHFDVFDQYRRVFDYLDAHEELSRWRGPLFRKMTDHYLTVLERPERLPQNARAEFFHRASADYRARLPQGFQRPGGGRGHKYRLLERDAYTTMTGATRVLRLRQKAVKSARRGVNQSKRRAMGLLYRSQLRRPLDANLAVFSAYWSRSVACNPAAIDGALASLAPHIRRVWAIRADAVDQVPAGVEYVRLGSKEYWTAVARAKYLVNNVNFPDGVVKRKGQVHLQTHHGTPLKTMGLDQQNYPASTSMKFGALLRRCDRWDFSVSSNRFSTAVWERVYPASFTALETGYPRNDALVNATADEVRAAREELGLAEGSTVFLYMPTHREYQRGFVPRLDLERLAERLGPDVTLLVRGHYFYGSDPSRLARLQSAGRIVDVSEHPVVERLYLASDGLITDYSSAMFDYVNLDRPVVIFADDWDTYSAVRGTYFDVLREPPGAVATTQEELTRILGSGAWRAEPAAEARQRFRRRFCDFDDGHAAERVVRRVFLGEESLPPVIPLDERGHVPTPAEVRALDGAGEPAPRARAVREAEEPAATS</sequence>
<dbReference type="PANTHER" id="PTHR37316">
    <property type="entry name" value="TEICHOIC ACID GLYCEROL-PHOSPHATE PRIMASE"/>
    <property type="match status" value="1"/>
</dbReference>
<dbReference type="InterPro" id="IPR007554">
    <property type="entry name" value="Glycerophosphate_synth"/>
</dbReference>
<keyword evidence="4" id="KW-0808">Transferase</keyword>
<evidence type="ECO:0000259" key="8">
    <source>
        <dbReference type="Pfam" id="PF00535"/>
    </source>
</evidence>
<dbReference type="InterPro" id="IPR051612">
    <property type="entry name" value="Teichoic_Acid_Biosynth"/>
</dbReference>
<accession>A0ABV9X0Z6</accession>
<evidence type="ECO:0000256" key="2">
    <source>
        <dbReference type="ARBA" id="ARBA00010488"/>
    </source>
</evidence>
<evidence type="ECO:0000256" key="3">
    <source>
        <dbReference type="ARBA" id="ARBA00022475"/>
    </source>
</evidence>
<dbReference type="InterPro" id="IPR043148">
    <property type="entry name" value="TagF_C"/>
</dbReference>
<comment type="similarity">
    <text evidence="2">Belongs to the CDP-glycerol glycerophosphotransferase family.</text>
</comment>
<dbReference type="InterPro" id="IPR043149">
    <property type="entry name" value="TagF_N"/>
</dbReference>
<dbReference type="EMBL" id="JBHSJO010000001">
    <property type="protein sequence ID" value="MFC5017935.1"/>
    <property type="molecule type" value="Genomic_DNA"/>
</dbReference>
<keyword evidence="6" id="KW-0472">Membrane</keyword>
<comment type="subcellular location">
    <subcellularLocation>
        <location evidence="1">Cell membrane</location>
        <topology evidence="1">Peripheral membrane protein</topology>
    </subcellularLocation>
</comment>
<dbReference type="RefSeq" id="WP_344502430.1">
    <property type="nucleotide sequence ID" value="NZ_BAAATN010000002.1"/>
</dbReference>
<dbReference type="SUPFAM" id="SSF53756">
    <property type="entry name" value="UDP-Glycosyltransferase/glycogen phosphorylase"/>
    <property type="match status" value="1"/>
</dbReference>
<dbReference type="Gene3D" id="3.40.50.12580">
    <property type="match status" value="1"/>
</dbReference>
<dbReference type="Pfam" id="PF00535">
    <property type="entry name" value="Glycos_transf_2"/>
    <property type="match status" value="1"/>
</dbReference>